<evidence type="ECO:0000256" key="3">
    <source>
        <dbReference type="ARBA" id="ARBA00022723"/>
    </source>
</evidence>
<dbReference type="Pfam" id="PF00067">
    <property type="entry name" value="p450"/>
    <property type="match status" value="1"/>
</dbReference>
<evidence type="ECO:0000256" key="5">
    <source>
        <dbReference type="ARBA" id="ARBA00023004"/>
    </source>
</evidence>
<evidence type="ECO:0000313" key="7">
    <source>
        <dbReference type="EMBL" id="WVZ57020.1"/>
    </source>
</evidence>
<evidence type="ECO:0000256" key="2">
    <source>
        <dbReference type="ARBA" id="ARBA00022617"/>
    </source>
</evidence>
<dbReference type="InterPro" id="IPR001128">
    <property type="entry name" value="Cyt_P450"/>
</dbReference>
<feature type="compositionally biased region" description="Low complexity" evidence="6">
    <location>
        <begin position="398"/>
        <end position="408"/>
    </location>
</feature>
<feature type="region of interest" description="Disordered" evidence="6">
    <location>
        <begin position="383"/>
        <end position="408"/>
    </location>
</feature>
<keyword evidence="2" id="KW-0349">Heme</keyword>
<protein>
    <submittedName>
        <fullName evidence="7">Uncharacterized protein</fullName>
    </submittedName>
</protein>
<dbReference type="GO" id="GO:0005506">
    <property type="term" value="F:iron ion binding"/>
    <property type="evidence" value="ECO:0007669"/>
    <property type="project" value="InterPro"/>
</dbReference>
<evidence type="ECO:0000256" key="6">
    <source>
        <dbReference type="SAM" id="MobiDB-lite"/>
    </source>
</evidence>
<gene>
    <name evidence="7" type="ORF">U9M48_007466</name>
</gene>
<dbReference type="GO" id="GO:0016705">
    <property type="term" value="F:oxidoreductase activity, acting on paired donors, with incorporation or reduction of molecular oxygen"/>
    <property type="evidence" value="ECO:0007669"/>
    <property type="project" value="InterPro"/>
</dbReference>
<evidence type="ECO:0000313" key="8">
    <source>
        <dbReference type="Proteomes" id="UP001341281"/>
    </source>
</evidence>
<organism evidence="7 8">
    <name type="scientific">Paspalum notatum var. saurae</name>
    <dbReference type="NCBI Taxonomy" id="547442"/>
    <lineage>
        <taxon>Eukaryota</taxon>
        <taxon>Viridiplantae</taxon>
        <taxon>Streptophyta</taxon>
        <taxon>Embryophyta</taxon>
        <taxon>Tracheophyta</taxon>
        <taxon>Spermatophyta</taxon>
        <taxon>Magnoliopsida</taxon>
        <taxon>Liliopsida</taxon>
        <taxon>Poales</taxon>
        <taxon>Poaceae</taxon>
        <taxon>PACMAD clade</taxon>
        <taxon>Panicoideae</taxon>
        <taxon>Andropogonodae</taxon>
        <taxon>Paspaleae</taxon>
        <taxon>Paspalinae</taxon>
        <taxon>Paspalum</taxon>
    </lineage>
</organism>
<keyword evidence="3" id="KW-0479">Metal-binding</keyword>
<dbReference type="InterPro" id="IPR036396">
    <property type="entry name" value="Cyt_P450_sf"/>
</dbReference>
<dbReference type="EMBL" id="CP144746">
    <property type="protein sequence ID" value="WVZ57020.1"/>
    <property type="molecule type" value="Genomic_DNA"/>
</dbReference>
<feature type="region of interest" description="Disordered" evidence="6">
    <location>
        <begin position="439"/>
        <end position="474"/>
    </location>
</feature>
<accession>A0AAQ3PUD9</accession>
<proteinExistence type="inferred from homology"/>
<dbReference type="Proteomes" id="UP001341281">
    <property type="component" value="Chromosome 02"/>
</dbReference>
<reference evidence="7 8" key="1">
    <citation type="submission" date="2024-02" db="EMBL/GenBank/DDBJ databases">
        <title>High-quality chromosome-scale genome assembly of Pensacola bahiagrass (Paspalum notatum Flugge var. saurae).</title>
        <authorList>
            <person name="Vega J.M."/>
            <person name="Podio M."/>
            <person name="Orjuela J."/>
            <person name="Siena L.A."/>
            <person name="Pessino S.C."/>
            <person name="Combes M.C."/>
            <person name="Mariac C."/>
            <person name="Albertini E."/>
            <person name="Pupilli F."/>
            <person name="Ortiz J.P.A."/>
            <person name="Leblanc O."/>
        </authorList>
    </citation>
    <scope>NUCLEOTIDE SEQUENCE [LARGE SCALE GENOMIC DNA]</scope>
    <source>
        <strain evidence="7">R1</strain>
        <tissue evidence="7">Leaf</tissue>
    </source>
</reference>
<comment type="similarity">
    <text evidence="1">Belongs to the cytochrome P450 family.</text>
</comment>
<evidence type="ECO:0000256" key="1">
    <source>
        <dbReference type="ARBA" id="ARBA00010617"/>
    </source>
</evidence>
<dbReference type="SUPFAM" id="SSF48264">
    <property type="entry name" value="Cytochrome P450"/>
    <property type="match status" value="1"/>
</dbReference>
<keyword evidence="5" id="KW-0408">Iron</keyword>
<dbReference type="AlphaFoldDB" id="A0AAQ3PUD9"/>
<dbReference type="GO" id="GO:0020037">
    <property type="term" value="F:heme binding"/>
    <property type="evidence" value="ECO:0007669"/>
    <property type="project" value="InterPro"/>
</dbReference>
<evidence type="ECO:0000256" key="4">
    <source>
        <dbReference type="ARBA" id="ARBA00023002"/>
    </source>
</evidence>
<name>A0AAQ3PUD9_PASNO</name>
<sequence length="486" mass="55101">MGLLQLQRRRARHRTALLRAVTVLVRRRSSTTRNKYRLPPGPRPWQVIGNLNLIGSLPHRSIHALSARYGPLMSLRFGSVPVVVGSSVDAARFFLRTNDAAFIDRPKMASGRYTAYNFSDIVWAPYGAYWRQARKLWQMHLFSERQLRSQEHVRREEVRVLLRDLHGLSSSSSSSTVALKEHLLMLSLNVISRMALGRKYVGEGTVGSPVSPAEFRWMVDELFLLNGVFSLGDFIPWLSWMDLQGYVGRMKRLGKMFDAFLEHVVDEHKERRRREGDRFVATDMVDLLLELADDPNLEVPIARDGVKGFTLLQPCHRVRSRLTRCRLPPLHCRARRRRAHAAARRRCIVALAVAARRRRARAAARRRCIVALAVAAHALLPARRRRAPDPPSPRTRCRPPSRSPSPCTRCRPLPPCAAAAAAHCRCAVAARCRRPTGVAARRRRALPPAAARHRRALPPARRRRAPDPPSPCAAAHCCACKRERRI</sequence>
<dbReference type="Gene3D" id="1.10.630.10">
    <property type="entry name" value="Cytochrome P450"/>
    <property type="match status" value="1"/>
</dbReference>
<dbReference type="PANTHER" id="PTHR47944:SF9">
    <property type="entry name" value="FLAVONOID 3-MONOOXYGENASE"/>
    <property type="match status" value="1"/>
</dbReference>
<keyword evidence="8" id="KW-1185">Reference proteome</keyword>
<feature type="compositionally biased region" description="Basic residues" evidence="6">
    <location>
        <begin position="440"/>
        <end position="464"/>
    </location>
</feature>
<dbReference type="PANTHER" id="PTHR47944">
    <property type="entry name" value="CYTOCHROME P450 98A9"/>
    <property type="match status" value="1"/>
</dbReference>
<dbReference type="GO" id="GO:0004497">
    <property type="term" value="F:monooxygenase activity"/>
    <property type="evidence" value="ECO:0007669"/>
    <property type="project" value="InterPro"/>
</dbReference>
<keyword evidence="4" id="KW-0560">Oxidoreductase</keyword>